<dbReference type="Gene3D" id="3.30.70.1230">
    <property type="entry name" value="Nucleotide cyclase"/>
    <property type="match status" value="1"/>
</dbReference>
<evidence type="ECO:0000256" key="1">
    <source>
        <dbReference type="SAM" id="Phobius"/>
    </source>
</evidence>
<dbReference type="SUPFAM" id="SSF55073">
    <property type="entry name" value="Nucleotide cyclase"/>
    <property type="match status" value="1"/>
</dbReference>
<feature type="transmembrane region" description="Helical" evidence="1">
    <location>
        <begin position="192"/>
        <end position="213"/>
    </location>
</feature>
<feature type="transmembrane region" description="Helical" evidence="1">
    <location>
        <begin position="21"/>
        <end position="44"/>
    </location>
</feature>
<dbReference type="EMBL" id="CAUYUJ010014666">
    <property type="protein sequence ID" value="CAK0844465.1"/>
    <property type="molecule type" value="Genomic_DNA"/>
</dbReference>
<dbReference type="PROSITE" id="PS50125">
    <property type="entry name" value="GUANYLATE_CYCLASE_2"/>
    <property type="match status" value="1"/>
</dbReference>
<evidence type="ECO:0000313" key="3">
    <source>
        <dbReference type="EMBL" id="CAK0844465.1"/>
    </source>
</evidence>
<dbReference type="CDD" id="cd07302">
    <property type="entry name" value="CHD"/>
    <property type="match status" value="1"/>
</dbReference>
<evidence type="ECO:0000259" key="2">
    <source>
        <dbReference type="PROSITE" id="PS50125"/>
    </source>
</evidence>
<name>A0ABN9TF76_9DINO</name>
<dbReference type="Proteomes" id="UP001189429">
    <property type="component" value="Unassembled WGS sequence"/>
</dbReference>
<feature type="transmembrane region" description="Helical" evidence="1">
    <location>
        <begin position="160"/>
        <end position="180"/>
    </location>
</feature>
<protein>
    <recommendedName>
        <fullName evidence="2">Guanylate cyclase domain-containing protein</fullName>
    </recommendedName>
</protein>
<dbReference type="SMART" id="SM00044">
    <property type="entry name" value="CYCc"/>
    <property type="match status" value="1"/>
</dbReference>
<proteinExistence type="predicted"/>
<feature type="transmembrane region" description="Helical" evidence="1">
    <location>
        <begin position="233"/>
        <end position="254"/>
    </location>
</feature>
<keyword evidence="1" id="KW-0472">Membrane</keyword>
<evidence type="ECO:0000313" key="4">
    <source>
        <dbReference type="Proteomes" id="UP001189429"/>
    </source>
</evidence>
<feature type="transmembrane region" description="Helical" evidence="1">
    <location>
        <begin position="103"/>
        <end position="121"/>
    </location>
</feature>
<comment type="caution">
    <text evidence="3">The sequence shown here is derived from an EMBL/GenBank/DDBJ whole genome shotgun (WGS) entry which is preliminary data.</text>
</comment>
<accession>A0ABN9TF76</accession>
<organism evidence="3 4">
    <name type="scientific">Prorocentrum cordatum</name>
    <dbReference type="NCBI Taxonomy" id="2364126"/>
    <lineage>
        <taxon>Eukaryota</taxon>
        <taxon>Sar</taxon>
        <taxon>Alveolata</taxon>
        <taxon>Dinophyceae</taxon>
        <taxon>Prorocentrales</taxon>
        <taxon>Prorocentraceae</taxon>
        <taxon>Prorocentrum</taxon>
    </lineage>
</organism>
<sequence>MKFKDVALERMWSAHNRKKRLEGGTYTLFLLTIAIAVYQLARLWYVLDIPCMTWSSIDVATHSVKFGIFLILCTLLGFNILNFRQAQKKGAAVDADASEESDALLGQGIFWCALAFYYFLIPAINMPPVTWSCQALYDCKEDRMNSWLLLQSVRHVDCTLSGPTALQMMITWVLIQPWIIPRYEMMHMCWMWVVFVYVGWSMTWNCIVAPTGVINRDTGIPLTDHPVFTNYDIFDRAMLLSATVIMSTVVMYYLEKNQRRQYLNDRKQRDASKHMFVILEDMMPPHVIGRMMRGDQNIADHIERVSILFVLIADFDQKTKDLQSPARVLDYLNEVFSRMDNICKRNRITKIETVGEEYVAAVGVVPSDIEEARENGHGAILQRLLQASGEIMQTQTEDTRFKMGVHTGSIVAGVMQGKLPRFRLFGNTINTAARMMQKAPIGQLQFGEDTRQDVPVNMAAQVTGPYEVEMKGKGRVQTYRFPATRMGVYGEGEGFFEAPLLLRRRRPCLHM</sequence>
<dbReference type="Pfam" id="PF00211">
    <property type="entry name" value="Guanylate_cyc"/>
    <property type="match status" value="1"/>
</dbReference>
<feature type="domain" description="Guanylate cyclase" evidence="2">
    <location>
        <begin position="306"/>
        <end position="436"/>
    </location>
</feature>
<feature type="transmembrane region" description="Helical" evidence="1">
    <location>
        <begin position="64"/>
        <end position="83"/>
    </location>
</feature>
<dbReference type="InterPro" id="IPR029787">
    <property type="entry name" value="Nucleotide_cyclase"/>
</dbReference>
<dbReference type="PANTHER" id="PTHR45655">
    <property type="entry name" value="GUANYLATE CYCLASE SOLUBLE SUBUNIT BETA-2"/>
    <property type="match status" value="1"/>
</dbReference>
<gene>
    <name evidence="3" type="ORF">PCOR1329_LOCUS38547</name>
</gene>
<keyword evidence="1" id="KW-0812">Transmembrane</keyword>
<reference evidence="3" key="1">
    <citation type="submission" date="2023-10" db="EMBL/GenBank/DDBJ databases">
        <authorList>
            <person name="Chen Y."/>
            <person name="Shah S."/>
            <person name="Dougan E. K."/>
            <person name="Thang M."/>
            <person name="Chan C."/>
        </authorList>
    </citation>
    <scope>NUCLEOTIDE SEQUENCE [LARGE SCALE GENOMIC DNA]</scope>
</reference>
<keyword evidence="1" id="KW-1133">Transmembrane helix</keyword>
<dbReference type="PANTHER" id="PTHR45655:SF13">
    <property type="entry name" value="SOLUBLE GUANYLATE CYCLASE GCY-32-RELATED"/>
    <property type="match status" value="1"/>
</dbReference>
<dbReference type="InterPro" id="IPR001054">
    <property type="entry name" value="A/G_cyclase"/>
</dbReference>
<keyword evidence="4" id="KW-1185">Reference proteome</keyword>